<dbReference type="EMBL" id="LK022889">
    <property type="protein sequence ID" value="VTZ69534.1"/>
    <property type="molecule type" value="Genomic_DNA"/>
</dbReference>
<gene>
    <name evidence="2" type="ORF">PCHAJ_000311100</name>
    <name evidence="4" type="ORF">PCHAS_1206300</name>
    <name evidence="3" type="ORF">PCHCB_000313600</name>
</gene>
<feature type="compositionally biased region" description="Polar residues" evidence="1">
    <location>
        <begin position="196"/>
        <end position="216"/>
    </location>
</feature>
<dbReference type="Proteomes" id="UP000071118">
    <property type="component" value="Chromosome 12"/>
</dbReference>
<evidence type="ECO:0000313" key="5">
    <source>
        <dbReference type="Proteomes" id="UP000071118"/>
    </source>
</evidence>
<reference evidence="4 5" key="1">
    <citation type="journal article" date="2014" name="BMC Biol.">
        <title>A comprehensive evaluation of rodent malaria parasite genomes and gene expression.</title>
        <authorList>
            <person name="Otto T.D."/>
            <person name="Bohme U."/>
            <person name="Jackson A.P."/>
            <person name="Hunt M."/>
            <person name="Franke-Fayard B."/>
            <person name="Hoeijmakers W.A."/>
            <person name="Religa A.A."/>
            <person name="Robertson L."/>
            <person name="Sanders M."/>
            <person name="Ogun S.A."/>
            <person name="Cunningham D."/>
            <person name="Erhart A."/>
            <person name="Billker O."/>
            <person name="Khan S.M."/>
            <person name="Stunnenberg H.G."/>
            <person name="Langhorne J."/>
            <person name="Holder A.A."/>
            <person name="Waters A.P."/>
            <person name="Newbold C.I."/>
            <person name="Pain A."/>
            <person name="Berriman M."/>
            <person name="Janse C.J."/>
        </authorList>
    </citation>
    <scope>NUCLEOTIDE SEQUENCE [LARGE SCALE GENOMIC DNA]</scope>
    <source>
        <strain evidence="4 5">AS</strain>
    </source>
</reference>
<reference evidence="6 7" key="3">
    <citation type="submission" date="2016-08" db="EMBL/GenBank/DDBJ databases">
        <authorList>
            <consortium name="Pathogen Informatics"/>
        </authorList>
    </citation>
    <scope>NUCLEOTIDE SEQUENCE [LARGE SCALE GENOMIC DNA]</scope>
    <source>
        <strain evidence="2 7">AJ</strain>
        <strain evidence="4">AS</strain>
        <strain evidence="3 6">CB</strain>
    </source>
</reference>
<keyword evidence="5" id="KW-1185">Reference proteome</keyword>
<dbReference type="KEGG" id="pcb:PCHAS_1206300"/>
<organism evidence="2 7">
    <name type="scientific">Plasmodium chabaudi chabaudi</name>
    <dbReference type="NCBI Taxonomy" id="31271"/>
    <lineage>
        <taxon>Eukaryota</taxon>
        <taxon>Sar</taxon>
        <taxon>Alveolata</taxon>
        <taxon>Apicomplexa</taxon>
        <taxon>Aconoidasida</taxon>
        <taxon>Haemosporida</taxon>
        <taxon>Plasmodiidae</taxon>
        <taxon>Plasmodium</taxon>
        <taxon>Plasmodium (Vinckeia)</taxon>
    </lineage>
</organism>
<dbReference type="GeneID" id="3497785"/>
<name>A0A077TLU8_PLACU</name>
<dbReference type="EMBL" id="LT608178">
    <property type="protein sequence ID" value="SCM24323.1"/>
    <property type="molecule type" value="Genomic_DNA"/>
</dbReference>
<dbReference type="Proteomes" id="UP000195489">
    <property type="component" value="Chromosome 12"/>
</dbReference>
<feature type="region of interest" description="Disordered" evidence="1">
    <location>
        <begin position="173"/>
        <end position="216"/>
    </location>
</feature>
<dbReference type="RefSeq" id="XP_744666.1">
    <property type="nucleotide sequence ID" value="XM_739573.1"/>
</dbReference>
<dbReference type="Proteomes" id="UP000507163">
    <property type="component" value="Chromosome 12"/>
</dbReference>
<dbReference type="VEuPathDB" id="PlasmoDB:PCHAS_1206300"/>
<evidence type="ECO:0000313" key="7">
    <source>
        <dbReference type="Proteomes" id="UP000507163"/>
    </source>
</evidence>
<dbReference type="EMBL" id="LT608164">
    <property type="protein sequence ID" value="SCN61774.1"/>
    <property type="molecule type" value="Genomic_DNA"/>
</dbReference>
<accession>A0A077TLU8</accession>
<reference evidence="4" key="2">
    <citation type="submission" date="2014-05" db="EMBL/GenBank/DDBJ databases">
        <authorList>
            <person name="Aslett M.A."/>
            <person name="De Silva N."/>
        </authorList>
    </citation>
    <scope>NUCLEOTIDE SEQUENCE</scope>
    <source>
        <strain evidence="4">AS</strain>
    </source>
</reference>
<protein>
    <submittedName>
        <fullName evidence="2">Uncharacterized protein</fullName>
    </submittedName>
</protein>
<dbReference type="AlphaFoldDB" id="A0A077TLU8"/>
<evidence type="ECO:0000256" key="1">
    <source>
        <dbReference type="SAM" id="MobiDB-lite"/>
    </source>
</evidence>
<evidence type="ECO:0000313" key="2">
    <source>
        <dbReference type="EMBL" id="SCM24323.1"/>
    </source>
</evidence>
<evidence type="ECO:0000313" key="4">
    <source>
        <dbReference type="EMBL" id="VTZ69534.1"/>
    </source>
</evidence>
<evidence type="ECO:0000313" key="3">
    <source>
        <dbReference type="EMBL" id="SCN61774.1"/>
    </source>
</evidence>
<proteinExistence type="predicted"/>
<sequence>MNFVKTYIYKQEYTEEGIKELEKDARSVKEIDENKILKDLPEFKRGNNFLSLSEQLELNKNNKGNTTKENQDNSNLLDIPNLNEENIDLYGNHEIFDNYSFEKIQEREKEVANEYKEAIKDYVKKKELKNITSHDDILKDDINHDFKKIKKEIINKKKNNNETKTNVKAIIKTTKKKNDNSNSDNKNGQHKELLKNNEQPQQTSFLLSGYSDNSDD</sequence>
<dbReference type="OrthoDB" id="372726at2759"/>
<evidence type="ECO:0000313" key="6">
    <source>
        <dbReference type="Proteomes" id="UP000195489"/>
    </source>
</evidence>